<feature type="transmembrane region" description="Helical" evidence="5">
    <location>
        <begin position="158"/>
        <end position="179"/>
    </location>
</feature>
<evidence type="ECO:0000313" key="6">
    <source>
        <dbReference type="EMBL" id="UZG51922.1"/>
    </source>
</evidence>
<feature type="transmembrane region" description="Helical" evidence="5">
    <location>
        <begin position="191"/>
        <end position="213"/>
    </location>
</feature>
<dbReference type="GO" id="GO:0016020">
    <property type="term" value="C:membrane"/>
    <property type="evidence" value="ECO:0007669"/>
    <property type="project" value="UniProtKB-SubCell"/>
</dbReference>
<comment type="subcellular location">
    <subcellularLocation>
        <location evidence="1">Membrane</location>
        <topology evidence="1">Multi-pass membrane protein</topology>
    </subcellularLocation>
</comment>
<keyword evidence="4 5" id="KW-0472">Membrane</keyword>
<feature type="transmembrane region" description="Helical" evidence="5">
    <location>
        <begin position="99"/>
        <end position="121"/>
    </location>
</feature>
<keyword evidence="3 5" id="KW-1133">Transmembrane helix</keyword>
<dbReference type="AlphaFoldDB" id="A0AA46X4M5"/>
<dbReference type="PANTHER" id="PTHR10361:SF28">
    <property type="entry name" value="P3 PROTEIN-RELATED"/>
    <property type="match status" value="1"/>
</dbReference>
<evidence type="ECO:0000256" key="5">
    <source>
        <dbReference type="SAM" id="Phobius"/>
    </source>
</evidence>
<dbReference type="EMBL" id="CP110418">
    <property type="protein sequence ID" value="UZG51922.1"/>
    <property type="molecule type" value="Genomic_DNA"/>
</dbReference>
<dbReference type="Gene3D" id="1.20.1530.20">
    <property type="match status" value="1"/>
</dbReference>
<proteinExistence type="predicted"/>
<feature type="transmembrane region" description="Helical" evidence="5">
    <location>
        <begin position="259"/>
        <end position="279"/>
    </location>
</feature>
<organism evidence="6 7">
    <name type="scientific">Veillonella rogosae</name>
    <dbReference type="NCBI Taxonomy" id="423477"/>
    <lineage>
        <taxon>Bacteria</taxon>
        <taxon>Bacillati</taxon>
        <taxon>Bacillota</taxon>
        <taxon>Negativicutes</taxon>
        <taxon>Veillonellales</taxon>
        <taxon>Veillonellaceae</taxon>
        <taxon>Veillonella</taxon>
    </lineage>
</organism>
<dbReference type="InterPro" id="IPR004710">
    <property type="entry name" value="Bilac:Na_transpt"/>
</dbReference>
<dbReference type="RefSeq" id="WP_265139076.1">
    <property type="nucleotide sequence ID" value="NZ_CP110418.1"/>
</dbReference>
<evidence type="ECO:0000256" key="2">
    <source>
        <dbReference type="ARBA" id="ARBA00022692"/>
    </source>
</evidence>
<reference evidence="6" key="1">
    <citation type="submission" date="2022-11" db="EMBL/GenBank/DDBJ databases">
        <title>Complete genome sequence of Veillonella rogosae KCOM 3468 isolated from human Subgingival dental plaque of Chronic peridontitis Lesion.</title>
        <authorList>
            <person name="Park S.-N."/>
            <person name="Lim Y.K."/>
            <person name="Kook J.-K."/>
        </authorList>
    </citation>
    <scope>NUCLEOTIDE SEQUENCE</scope>
    <source>
        <strain evidence="6">KCOM 3468</strain>
    </source>
</reference>
<dbReference type="PROSITE" id="PS51257">
    <property type="entry name" value="PROKAR_LIPOPROTEIN"/>
    <property type="match status" value="1"/>
</dbReference>
<evidence type="ECO:0000313" key="7">
    <source>
        <dbReference type="Proteomes" id="UP001164244"/>
    </source>
</evidence>
<feature type="transmembrane region" description="Helical" evidence="5">
    <location>
        <begin position="133"/>
        <end position="152"/>
    </location>
</feature>
<accession>A0AA46X4M5</accession>
<gene>
    <name evidence="6" type="ORF">OKW85_04800</name>
</gene>
<feature type="transmembrane region" description="Helical" evidence="5">
    <location>
        <begin position="70"/>
        <end position="93"/>
    </location>
</feature>
<keyword evidence="2 5" id="KW-0812">Transmembrane</keyword>
<name>A0AA46X4M5_9FIRM</name>
<evidence type="ECO:0000256" key="3">
    <source>
        <dbReference type="ARBA" id="ARBA00022989"/>
    </source>
</evidence>
<dbReference type="PANTHER" id="PTHR10361">
    <property type="entry name" value="SODIUM-BILE ACID COTRANSPORTER"/>
    <property type="match status" value="1"/>
</dbReference>
<feature type="transmembrane region" description="Helical" evidence="5">
    <location>
        <begin position="36"/>
        <end position="58"/>
    </location>
</feature>
<dbReference type="Proteomes" id="UP001164244">
    <property type="component" value="Chromosome"/>
</dbReference>
<evidence type="ECO:0000256" key="4">
    <source>
        <dbReference type="ARBA" id="ARBA00023136"/>
    </source>
</evidence>
<feature type="transmembrane region" description="Helical" evidence="5">
    <location>
        <begin position="225"/>
        <end position="247"/>
    </location>
</feature>
<evidence type="ECO:0000256" key="1">
    <source>
        <dbReference type="ARBA" id="ARBA00004141"/>
    </source>
</evidence>
<protein>
    <submittedName>
        <fullName evidence="6">Bile acid:sodium symporter family protein</fullName>
    </submittedName>
</protein>
<dbReference type="Pfam" id="PF01758">
    <property type="entry name" value="SBF"/>
    <property type="match status" value="1"/>
</dbReference>
<sequence length="313" mass="33683">MKQLITLNQLISKYLMILIIVFSCIAYIVPSYFSWAIAYTPFLLGIAMFGMGLTIKFEDLCSILRHPKDICIGVLAQYTIMPLLAWGICQIFTLPPDLAIGVILVGCCPGGTASNVITYIAKGDVPLSVGMTITSTLIAPIVTPLLILYLGGTWVNVALLPMIITMVKVIIVPILLGAIIQYVCKSRINTLTSVSPIVSMIAIILLIAAIIAINRDKLLISGLETLLVVGIHNILGMLLGLGVGYILKLRYDKTTALAIEVGMQNSGLAVTLAATNFALNPLATLVGAIFSVWHNISGAIFAMLRRENSLRNI</sequence>
<dbReference type="KEGG" id="vrg:OKW85_04800"/>
<dbReference type="InterPro" id="IPR038770">
    <property type="entry name" value="Na+/solute_symporter_sf"/>
</dbReference>
<feature type="transmembrane region" description="Helical" evidence="5">
    <location>
        <begin position="12"/>
        <end position="30"/>
    </location>
</feature>
<dbReference type="InterPro" id="IPR002657">
    <property type="entry name" value="BilAc:Na_symport/Acr3"/>
</dbReference>